<proteinExistence type="predicted"/>
<dbReference type="SMART" id="SM00421">
    <property type="entry name" value="HTH_LUXR"/>
    <property type="match status" value="1"/>
</dbReference>
<organism evidence="5 6">
    <name type="scientific">Massilia eburnea</name>
    <dbReference type="NCBI Taxonomy" id="1776165"/>
    <lineage>
        <taxon>Bacteria</taxon>
        <taxon>Pseudomonadati</taxon>
        <taxon>Pseudomonadota</taxon>
        <taxon>Betaproteobacteria</taxon>
        <taxon>Burkholderiales</taxon>
        <taxon>Oxalobacteraceae</taxon>
        <taxon>Telluria group</taxon>
        <taxon>Massilia</taxon>
    </lineage>
</organism>
<dbReference type="InterPro" id="IPR036388">
    <property type="entry name" value="WH-like_DNA-bd_sf"/>
</dbReference>
<evidence type="ECO:0000256" key="3">
    <source>
        <dbReference type="ARBA" id="ARBA00023163"/>
    </source>
</evidence>
<dbReference type="PRINTS" id="PR00038">
    <property type="entry name" value="HTHLUXR"/>
</dbReference>
<evidence type="ECO:0000313" key="6">
    <source>
        <dbReference type="Proteomes" id="UP000472320"/>
    </source>
</evidence>
<dbReference type="Gene3D" id="1.10.10.10">
    <property type="entry name" value="Winged helix-like DNA-binding domain superfamily/Winged helix DNA-binding domain"/>
    <property type="match status" value="1"/>
</dbReference>
<keyword evidence="2" id="KW-0238">DNA-binding</keyword>
<keyword evidence="1" id="KW-0805">Transcription regulation</keyword>
<evidence type="ECO:0000256" key="1">
    <source>
        <dbReference type="ARBA" id="ARBA00023015"/>
    </source>
</evidence>
<evidence type="ECO:0000313" key="5">
    <source>
        <dbReference type="EMBL" id="MTW10715.1"/>
    </source>
</evidence>
<dbReference type="OrthoDB" id="135231at2"/>
<feature type="domain" description="HTH luxR-type" evidence="4">
    <location>
        <begin position="160"/>
        <end position="223"/>
    </location>
</feature>
<evidence type="ECO:0000259" key="4">
    <source>
        <dbReference type="PROSITE" id="PS50043"/>
    </source>
</evidence>
<reference evidence="5 6" key="1">
    <citation type="submission" date="2019-11" db="EMBL/GenBank/DDBJ databases">
        <title>Type strains purchased from KCTC, JCM and DSMZ.</title>
        <authorList>
            <person name="Lu H."/>
        </authorList>
    </citation>
    <scope>NUCLEOTIDE SEQUENCE [LARGE SCALE GENOMIC DNA]</scope>
    <source>
        <strain evidence="5 6">JCM 31587</strain>
    </source>
</reference>
<protein>
    <submittedName>
        <fullName evidence="5">Helix-turn-helix transcriptional regulator</fullName>
    </submittedName>
</protein>
<dbReference type="PANTHER" id="PTHR44688">
    <property type="entry name" value="DNA-BINDING TRANSCRIPTIONAL ACTIVATOR DEVR_DOSR"/>
    <property type="match status" value="1"/>
</dbReference>
<dbReference type="RefSeq" id="WP_155453645.1">
    <property type="nucleotide sequence ID" value="NZ_WNKX01000005.1"/>
</dbReference>
<accession>A0A6L6QEN8</accession>
<dbReference type="PROSITE" id="PS50043">
    <property type="entry name" value="HTH_LUXR_2"/>
    <property type="match status" value="1"/>
</dbReference>
<dbReference type="InterPro" id="IPR000792">
    <property type="entry name" value="Tscrpt_reg_LuxR_C"/>
</dbReference>
<sequence>MLSPSAREQEYLLHAIDGAYGIATQRELFLWSQGALQTLLPHGVLLCIQLDEQGRARHVECLHGSVLAPSERSLLCDPAQGPVPAWLRQWQEGGGQPLSLEAGDRGHGLVHGSGALAGGGSAFVLLEMPAVAATRESWLVQLLLPYLHLAVQRIASAAQRPASAPSVSPRQAEILQWLREGKSNEEIGRLLGISALTVKNHLQRLYRQLGVSNRTHAVARSTG</sequence>
<dbReference type="EMBL" id="WNKX01000005">
    <property type="protein sequence ID" value="MTW10715.1"/>
    <property type="molecule type" value="Genomic_DNA"/>
</dbReference>
<dbReference type="CDD" id="cd06170">
    <property type="entry name" value="LuxR_C_like"/>
    <property type="match status" value="1"/>
</dbReference>
<comment type="caution">
    <text evidence="5">The sequence shown here is derived from an EMBL/GenBank/DDBJ whole genome shotgun (WGS) entry which is preliminary data.</text>
</comment>
<gene>
    <name evidence="5" type="ORF">GM658_08865</name>
</gene>
<dbReference type="InterPro" id="IPR016032">
    <property type="entry name" value="Sig_transdc_resp-reg_C-effctor"/>
</dbReference>
<dbReference type="GO" id="GO:0003677">
    <property type="term" value="F:DNA binding"/>
    <property type="evidence" value="ECO:0007669"/>
    <property type="project" value="UniProtKB-KW"/>
</dbReference>
<dbReference type="Proteomes" id="UP000472320">
    <property type="component" value="Unassembled WGS sequence"/>
</dbReference>
<dbReference type="GO" id="GO:0006355">
    <property type="term" value="P:regulation of DNA-templated transcription"/>
    <property type="evidence" value="ECO:0007669"/>
    <property type="project" value="InterPro"/>
</dbReference>
<keyword evidence="6" id="KW-1185">Reference proteome</keyword>
<name>A0A6L6QEN8_9BURK</name>
<dbReference type="Pfam" id="PF00196">
    <property type="entry name" value="GerE"/>
    <property type="match status" value="1"/>
</dbReference>
<dbReference type="SUPFAM" id="SSF46894">
    <property type="entry name" value="C-terminal effector domain of the bipartite response regulators"/>
    <property type="match status" value="1"/>
</dbReference>
<keyword evidence="3" id="KW-0804">Transcription</keyword>
<dbReference type="PANTHER" id="PTHR44688:SF16">
    <property type="entry name" value="DNA-BINDING TRANSCRIPTIONAL ACTIVATOR DEVR_DOSR"/>
    <property type="match status" value="1"/>
</dbReference>
<evidence type="ECO:0000256" key="2">
    <source>
        <dbReference type="ARBA" id="ARBA00023125"/>
    </source>
</evidence>
<dbReference type="AlphaFoldDB" id="A0A6L6QEN8"/>